<feature type="region of interest" description="Disordered" evidence="1">
    <location>
        <begin position="41"/>
        <end position="69"/>
    </location>
</feature>
<evidence type="ECO:0000313" key="2">
    <source>
        <dbReference type="EMBL" id="AWP09539.1"/>
    </source>
</evidence>
<accession>A0A2U9C1J6</accession>
<gene>
    <name evidence="2" type="ORF">SMAX5B_014702</name>
</gene>
<dbReference type="EMBL" id="CP026253">
    <property type="protein sequence ID" value="AWP09539.1"/>
    <property type="molecule type" value="Genomic_DNA"/>
</dbReference>
<evidence type="ECO:0000313" key="3">
    <source>
        <dbReference type="Proteomes" id="UP000246464"/>
    </source>
</evidence>
<proteinExistence type="predicted"/>
<dbReference type="Proteomes" id="UP000246464">
    <property type="component" value="Chromosome 11"/>
</dbReference>
<keyword evidence="3" id="KW-1185">Reference proteome</keyword>
<dbReference type="AlphaFoldDB" id="A0A2U9C1J6"/>
<organism evidence="2 3">
    <name type="scientific">Scophthalmus maximus</name>
    <name type="common">Turbot</name>
    <name type="synonym">Psetta maxima</name>
    <dbReference type="NCBI Taxonomy" id="52904"/>
    <lineage>
        <taxon>Eukaryota</taxon>
        <taxon>Metazoa</taxon>
        <taxon>Chordata</taxon>
        <taxon>Craniata</taxon>
        <taxon>Vertebrata</taxon>
        <taxon>Euteleostomi</taxon>
        <taxon>Actinopterygii</taxon>
        <taxon>Neopterygii</taxon>
        <taxon>Teleostei</taxon>
        <taxon>Neoteleostei</taxon>
        <taxon>Acanthomorphata</taxon>
        <taxon>Carangaria</taxon>
        <taxon>Pleuronectiformes</taxon>
        <taxon>Pleuronectoidei</taxon>
        <taxon>Scophthalmidae</taxon>
        <taxon>Scophthalmus</taxon>
    </lineage>
</organism>
<name>A0A2U9C1J6_SCOMX</name>
<protein>
    <submittedName>
        <fullName evidence="2">Uncharacterized protein</fullName>
    </submittedName>
</protein>
<sequence length="69" mass="7333">MEQKTCGRGEAIGGEEPGLCVKYVMAAVPQRVVLVLEGPGSCLHPPTGESVHLQPTVAEHSPPRTRTKD</sequence>
<evidence type="ECO:0000256" key="1">
    <source>
        <dbReference type="SAM" id="MobiDB-lite"/>
    </source>
</evidence>
<reference evidence="2 3" key="1">
    <citation type="submission" date="2017-12" db="EMBL/GenBank/DDBJ databases">
        <title>Integrating genomic resources of turbot (Scophthalmus maximus) in depth evaluation of genetic and physical mapping variation across individuals.</title>
        <authorList>
            <person name="Martinez P."/>
        </authorList>
    </citation>
    <scope>NUCLEOTIDE SEQUENCE [LARGE SCALE GENOMIC DNA]</scope>
</reference>